<keyword evidence="8 17" id="KW-0813">Transport</keyword>
<keyword evidence="10 17" id="KW-0762">Sugar transport</keyword>
<comment type="subcellular location">
    <subcellularLocation>
        <location evidence="4 17">Cytoplasm</location>
    </subcellularLocation>
</comment>
<name>A0AAU7VKQ3_9FIRM</name>
<evidence type="ECO:0000259" key="24">
    <source>
        <dbReference type="Pfam" id="PF05524"/>
    </source>
</evidence>
<dbReference type="GO" id="GO:0008965">
    <property type="term" value="F:phosphoenolpyruvate-protein phosphotransferase activity"/>
    <property type="evidence" value="ECO:0007669"/>
    <property type="project" value="UniProtKB-EC"/>
</dbReference>
<dbReference type="Pfam" id="PF00391">
    <property type="entry name" value="PEP-utilizers"/>
    <property type="match status" value="1"/>
</dbReference>
<dbReference type="InterPro" id="IPR050499">
    <property type="entry name" value="PEP-utilizing_PTS_enzyme"/>
</dbReference>
<evidence type="ECO:0000256" key="19">
    <source>
        <dbReference type="PIRSR" id="PIRSR000732-2"/>
    </source>
</evidence>
<dbReference type="InterPro" id="IPR036637">
    <property type="entry name" value="Phosphohistidine_dom_sf"/>
</dbReference>
<keyword evidence="21" id="KW-0175">Coiled coil</keyword>
<evidence type="ECO:0000256" key="2">
    <source>
        <dbReference type="ARBA" id="ARBA00001946"/>
    </source>
</evidence>
<dbReference type="GO" id="GO:0046872">
    <property type="term" value="F:metal ion binding"/>
    <property type="evidence" value="ECO:0007669"/>
    <property type="project" value="UniProtKB-KW"/>
</dbReference>
<feature type="binding site" evidence="20">
    <location>
        <position position="449"/>
    </location>
    <ligand>
        <name>Mg(2+)</name>
        <dbReference type="ChEBI" id="CHEBI:18420"/>
    </ligand>
</feature>
<feature type="coiled-coil region" evidence="21">
    <location>
        <begin position="28"/>
        <end position="55"/>
    </location>
</feature>
<evidence type="ECO:0000256" key="20">
    <source>
        <dbReference type="PIRSR" id="PIRSR000732-3"/>
    </source>
</evidence>
<dbReference type="PIRSF" id="PIRSF000732">
    <property type="entry name" value="PTS_enzyme_I"/>
    <property type="match status" value="1"/>
</dbReference>
<feature type="binding site" evidence="19">
    <location>
        <begin position="448"/>
        <end position="449"/>
    </location>
    <ligand>
        <name>phosphoenolpyruvate</name>
        <dbReference type="ChEBI" id="CHEBI:58702"/>
    </ligand>
</feature>
<evidence type="ECO:0000256" key="1">
    <source>
        <dbReference type="ARBA" id="ARBA00000683"/>
    </source>
</evidence>
<evidence type="ECO:0000256" key="18">
    <source>
        <dbReference type="PIRSR" id="PIRSR000732-1"/>
    </source>
</evidence>
<evidence type="ECO:0000256" key="7">
    <source>
        <dbReference type="ARBA" id="ARBA00016544"/>
    </source>
</evidence>
<dbReference type="EC" id="2.7.3.9" evidence="6 17"/>
<evidence type="ECO:0000256" key="4">
    <source>
        <dbReference type="ARBA" id="ARBA00004496"/>
    </source>
</evidence>
<comment type="catalytic activity">
    <reaction evidence="1 17">
        <text>L-histidyl-[protein] + phosphoenolpyruvate = N(pros)-phospho-L-histidyl-[protein] + pyruvate</text>
        <dbReference type="Rhea" id="RHEA:23880"/>
        <dbReference type="Rhea" id="RHEA-COMP:9745"/>
        <dbReference type="Rhea" id="RHEA-COMP:9746"/>
        <dbReference type="ChEBI" id="CHEBI:15361"/>
        <dbReference type="ChEBI" id="CHEBI:29979"/>
        <dbReference type="ChEBI" id="CHEBI:58702"/>
        <dbReference type="ChEBI" id="CHEBI:64837"/>
        <dbReference type="EC" id="2.7.3.9"/>
    </reaction>
</comment>
<evidence type="ECO:0000256" key="6">
    <source>
        <dbReference type="ARBA" id="ARBA00012232"/>
    </source>
</evidence>
<dbReference type="InterPro" id="IPR023151">
    <property type="entry name" value="PEP_util_CS"/>
</dbReference>
<evidence type="ECO:0000256" key="3">
    <source>
        <dbReference type="ARBA" id="ARBA00002728"/>
    </source>
</evidence>
<feature type="binding site" evidence="20">
    <location>
        <position position="425"/>
    </location>
    <ligand>
        <name>Mg(2+)</name>
        <dbReference type="ChEBI" id="CHEBI:18420"/>
    </ligand>
</feature>
<dbReference type="SUPFAM" id="SSF52009">
    <property type="entry name" value="Phosphohistidine domain"/>
    <property type="match status" value="1"/>
</dbReference>
<dbReference type="InterPro" id="IPR018274">
    <property type="entry name" value="PEP_util_AS"/>
</dbReference>
<evidence type="ECO:0000256" key="5">
    <source>
        <dbReference type="ARBA" id="ARBA00007837"/>
    </source>
</evidence>
<dbReference type="PRINTS" id="PR01736">
    <property type="entry name" value="PHPHTRNFRASE"/>
</dbReference>
<feature type="binding site" evidence="19">
    <location>
        <position position="327"/>
    </location>
    <ligand>
        <name>phosphoenolpyruvate</name>
        <dbReference type="ChEBI" id="CHEBI:58702"/>
    </ligand>
</feature>
<dbReference type="InterPro" id="IPR040442">
    <property type="entry name" value="Pyrv_kinase-like_dom_sf"/>
</dbReference>
<dbReference type="InterPro" id="IPR036618">
    <property type="entry name" value="PtsI_HPr-bd_sf"/>
</dbReference>
<evidence type="ECO:0000256" key="21">
    <source>
        <dbReference type="SAM" id="Coils"/>
    </source>
</evidence>
<evidence type="ECO:0000256" key="16">
    <source>
        <dbReference type="ARBA" id="ARBA00033235"/>
    </source>
</evidence>
<evidence type="ECO:0000313" key="25">
    <source>
        <dbReference type="EMBL" id="XBX74628.1"/>
    </source>
</evidence>
<dbReference type="InterPro" id="IPR024692">
    <property type="entry name" value="PTS_EI"/>
</dbReference>
<feature type="domain" description="PEP-utilising enzyme C-terminal" evidence="23">
    <location>
        <begin position="247"/>
        <end position="534"/>
    </location>
</feature>
<keyword evidence="13 17" id="KW-0479">Metal-binding</keyword>
<dbReference type="Pfam" id="PF05524">
    <property type="entry name" value="PEP-utilisers_N"/>
    <property type="match status" value="1"/>
</dbReference>
<keyword evidence="11 17" id="KW-0808">Transferase</keyword>
<dbReference type="AlphaFoldDB" id="A0AAU7VKQ3"/>
<feature type="active site" description="Proton donor" evidence="18">
    <location>
        <position position="496"/>
    </location>
</feature>
<dbReference type="SUPFAM" id="SSF47831">
    <property type="entry name" value="Enzyme I of the PEP:sugar phosphotransferase system HPr-binding (sub)domain"/>
    <property type="match status" value="1"/>
</dbReference>
<sequence>MYAASQGIAIAKVLVYSKGDLTVKEKFIENVEVEQQRFENAVFKAQREIEEIKEDTENKMGKESADIFGAHLLVLNDPELIKAVKDKINDSKVSAEFALKSTVDNFVAIFETMEDEYMKERAADIKDVSNRVLGHLLGVSNQNLSNLSEKVIIVADDLAPSDTASMDKEKVSGFITNVGGSTSHTAIMARNLEIPAIVGAVDITDKVKNGDVLILDAVGCKVVVNPSQDQIEEYKLKQKQFIEEKRKLNKYIDQQSKTKDGLVVELAANIGSPQDMEHVLANGAEGIGLYRTEFLYMDRDVSPTEDEQYESYKEVLEKMGDKPVVIRTLDIGGDKEIPYLNMPKEMNPFLGYRALRICLDNISMFKTQLRALLRASKFGNLKVMYPMVSSLEEIKEANDILEEVRCQLKAEGIEYRDFEVGIMIEIPAAAINSDALAKEVDFFSIGTNDLIQYTVAVDRMNEKISHLYSPFNPAVLKLINMTIANGHKNKIWTGMCGEAAGDLKMIPFLLGAGLDEFSMSPSAILPARELISKLTTKEAKEIKEKVLSMKTAKEIEEYLGNVISNI</sequence>
<keyword evidence="14 17" id="KW-0418">Kinase</keyword>
<dbReference type="NCBIfam" id="TIGR01417">
    <property type="entry name" value="PTS_I_fam"/>
    <property type="match status" value="1"/>
</dbReference>
<protein>
    <recommendedName>
        <fullName evidence="7 17">Phosphoenolpyruvate-protein phosphotransferase</fullName>
        <ecNumber evidence="6 17">2.7.3.9</ecNumber>
    </recommendedName>
    <alternativeName>
        <fullName evidence="16 17">Phosphotransferase system, enzyme I</fullName>
    </alternativeName>
</protein>
<dbReference type="Pfam" id="PF02896">
    <property type="entry name" value="PEP-utilizers_C"/>
    <property type="match status" value="1"/>
</dbReference>
<evidence type="ECO:0000256" key="8">
    <source>
        <dbReference type="ARBA" id="ARBA00022448"/>
    </source>
</evidence>
<dbReference type="InterPro" id="IPR006318">
    <property type="entry name" value="PTS_EI-like"/>
</dbReference>
<comment type="similarity">
    <text evidence="5 17">Belongs to the PEP-utilizing enzyme family.</text>
</comment>
<evidence type="ECO:0000256" key="10">
    <source>
        <dbReference type="ARBA" id="ARBA00022597"/>
    </source>
</evidence>
<dbReference type="GO" id="GO:0009401">
    <property type="term" value="P:phosphoenolpyruvate-dependent sugar phosphotransferase system"/>
    <property type="evidence" value="ECO:0007669"/>
    <property type="project" value="UniProtKB-KW"/>
</dbReference>
<evidence type="ECO:0000256" key="14">
    <source>
        <dbReference type="ARBA" id="ARBA00022777"/>
    </source>
</evidence>
<feature type="binding site" evidence="19">
    <location>
        <position position="291"/>
    </location>
    <ligand>
        <name>phosphoenolpyruvate</name>
        <dbReference type="ChEBI" id="CHEBI:58702"/>
    </ligand>
</feature>
<accession>A0AAU7VKQ3</accession>
<proteinExistence type="inferred from homology"/>
<evidence type="ECO:0000256" key="9">
    <source>
        <dbReference type="ARBA" id="ARBA00022490"/>
    </source>
</evidence>
<dbReference type="InterPro" id="IPR000121">
    <property type="entry name" value="PEP_util_C"/>
</dbReference>
<evidence type="ECO:0000259" key="22">
    <source>
        <dbReference type="Pfam" id="PF00391"/>
    </source>
</evidence>
<dbReference type="RefSeq" id="WP_350343380.1">
    <property type="nucleotide sequence ID" value="NZ_CP158367.1"/>
</dbReference>
<dbReference type="GO" id="GO:0016301">
    <property type="term" value="F:kinase activity"/>
    <property type="evidence" value="ECO:0007669"/>
    <property type="project" value="UniProtKB-KW"/>
</dbReference>
<keyword evidence="15 17" id="KW-0460">Magnesium</keyword>
<reference evidence="25" key="2">
    <citation type="submission" date="2024-06" db="EMBL/GenBank/DDBJ databases">
        <authorList>
            <person name="Petrova K.O."/>
            <person name="Toshchakov S.V."/>
            <person name="Boltjanskaja Y.V."/>
            <person name="Kevbrin V."/>
        </authorList>
    </citation>
    <scope>NUCLEOTIDE SEQUENCE</scope>
    <source>
        <strain evidence="25">Z-910T</strain>
    </source>
</reference>
<evidence type="ECO:0000259" key="23">
    <source>
        <dbReference type="Pfam" id="PF02896"/>
    </source>
</evidence>
<comment type="cofactor">
    <cofactor evidence="2 17 20">
        <name>Mg(2+)</name>
        <dbReference type="ChEBI" id="CHEBI:18420"/>
    </cofactor>
</comment>
<dbReference type="InterPro" id="IPR015813">
    <property type="entry name" value="Pyrv/PenolPyrv_kinase-like_dom"/>
</dbReference>
<dbReference type="Gene3D" id="3.50.30.10">
    <property type="entry name" value="Phosphohistidine domain"/>
    <property type="match status" value="1"/>
</dbReference>
<dbReference type="PANTHER" id="PTHR46244:SF3">
    <property type="entry name" value="PHOSPHOENOLPYRUVATE-PROTEIN PHOSPHOTRANSFERASE"/>
    <property type="match status" value="1"/>
</dbReference>
<feature type="domain" description="PEP-utilising enzyme mobile" evidence="22">
    <location>
        <begin position="148"/>
        <end position="217"/>
    </location>
</feature>
<keyword evidence="9 17" id="KW-0963">Cytoplasm</keyword>
<dbReference type="Gene3D" id="3.20.20.60">
    <property type="entry name" value="Phosphoenolpyruvate-binding domains"/>
    <property type="match status" value="1"/>
</dbReference>
<keyword evidence="12 17" id="KW-0598">Phosphotransferase system</keyword>
<dbReference type="SUPFAM" id="SSF51621">
    <property type="entry name" value="Phosphoenolpyruvate/pyruvate domain"/>
    <property type="match status" value="1"/>
</dbReference>
<dbReference type="Gene3D" id="1.10.274.10">
    <property type="entry name" value="PtsI, HPr-binding domain"/>
    <property type="match status" value="1"/>
</dbReference>
<dbReference type="GO" id="GO:0005737">
    <property type="term" value="C:cytoplasm"/>
    <property type="evidence" value="ECO:0007669"/>
    <property type="project" value="UniProtKB-SubCell"/>
</dbReference>
<dbReference type="PROSITE" id="PS00370">
    <property type="entry name" value="PEP_ENZYMES_PHOS_SITE"/>
    <property type="match status" value="1"/>
</dbReference>
<evidence type="ECO:0000256" key="13">
    <source>
        <dbReference type="ARBA" id="ARBA00022723"/>
    </source>
</evidence>
<dbReference type="PROSITE" id="PS00742">
    <property type="entry name" value="PEP_ENZYMES_2"/>
    <property type="match status" value="1"/>
</dbReference>
<evidence type="ECO:0000256" key="11">
    <source>
        <dbReference type="ARBA" id="ARBA00022679"/>
    </source>
</evidence>
<reference evidence="25" key="1">
    <citation type="journal article" date="2013" name="Extremophiles">
        <title>Proteinivorax tanatarense gen. nov., sp. nov., an anaerobic, haloalkaliphilic, proteolytic bacterium isolated from a decaying algal bloom, and proposal of Proteinivoraceae fam. nov.</title>
        <authorList>
            <person name="Kevbrin V."/>
            <person name="Boltyanskaya Y."/>
            <person name="Zhilina T."/>
            <person name="Kolganova T."/>
            <person name="Lavrentjeva E."/>
            <person name="Kuznetsov B."/>
        </authorList>
    </citation>
    <scope>NUCLEOTIDE SEQUENCE</scope>
    <source>
        <strain evidence="25">Z-910T</strain>
    </source>
</reference>
<dbReference type="EMBL" id="CP158367">
    <property type="protein sequence ID" value="XBX74628.1"/>
    <property type="molecule type" value="Genomic_DNA"/>
</dbReference>
<feature type="active site" description="Tele-phosphohistidine intermediate" evidence="18">
    <location>
        <position position="184"/>
    </location>
</feature>
<dbReference type="InterPro" id="IPR008279">
    <property type="entry name" value="PEP-util_enz_mobile_dom"/>
</dbReference>
<evidence type="ECO:0000256" key="15">
    <source>
        <dbReference type="ARBA" id="ARBA00022842"/>
    </source>
</evidence>
<comment type="function">
    <text evidence="3 17">General (non sugar-specific) component of the phosphoenolpyruvate-dependent sugar phosphotransferase system (sugar PTS). This major carbohydrate active-transport system catalyzes the phosphorylation of incoming sugar substrates concomitantly with their translocation across the cell membrane. Enzyme I transfers the phosphoryl group from phosphoenolpyruvate (PEP) to the phosphoryl carrier protein (HPr).</text>
</comment>
<feature type="domain" description="Phosphotransferase system enzyme I N-terminal" evidence="24">
    <location>
        <begin position="3"/>
        <end position="121"/>
    </location>
</feature>
<dbReference type="InterPro" id="IPR008731">
    <property type="entry name" value="PTS_EIN"/>
</dbReference>
<feature type="binding site" evidence="19">
    <location>
        <position position="459"/>
    </location>
    <ligand>
        <name>phosphoenolpyruvate</name>
        <dbReference type="ChEBI" id="CHEBI:58702"/>
    </ligand>
</feature>
<evidence type="ECO:0000256" key="17">
    <source>
        <dbReference type="PIRNR" id="PIRNR000732"/>
    </source>
</evidence>
<gene>
    <name evidence="25" type="primary">ptsP</name>
    <name evidence="25" type="ORF">PRVXT_002679</name>
</gene>
<evidence type="ECO:0000256" key="12">
    <source>
        <dbReference type="ARBA" id="ARBA00022683"/>
    </source>
</evidence>
<organism evidence="25">
    <name type="scientific">Proteinivorax tanatarense</name>
    <dbReference type="NCBI Taxonomy" id="1260629"/>
    <lineage>
        <taxon>Bacteria</taxon>
        <taxon>Bacillati</taxon>
        <taxon>Bacillota</taxon>
        <taxon>Clostridia</taxon>
        <taxon>Eubacteriales</taxon>
        <taxon>Proteinivoracaceae</taxon>
        <taxon>Proteinivorax</taxon>
    </lineage>
</organism>
<dbReference type="PANTHER" id="PTHR46244">
    <property type="entry name" value="PHOSPHOENOLPYRUVATE-PROTEIN PHOSPHOTRANSFERASE"/>
    <property type="match status" value="1"/>
</dbReference>